<dbReference type="InterPro" id="IPR057670">
    <property type="entry name" value="SH3_retrovirus"/>
</dbReference>
<feature type="compositionally biased region" description="Pro residues" evidence="1">
    <location>
        <begin position="339"/>
        <end position="350"/>
    </location>
</feature>
<feature type="domain" description="Retroviral polymerase SH3-like" evidence="3">
    <location>
        <begin position="56"/>
        <end position="109"/>
    </location>
</feature>
<evidence type="ECO:0000259" key="3">
    <source>
        <dbReference type="Pfam" id="PF25597"/>
    </source>
</evidence>
<comment type="caution">
    <text evidence="4">The sequence shown here is derived from an EMBL/GenBank/DDBJ whole genome shotgun (WGS) entry which is preliminary data.</text>
</comment>
<dbReference type="AlphaFoldDB" id="A0A6L2KJQ8"/>
<dbReference type="Pfam" id="PF25597">
    <property type="entry name" value="SH3_retrovirus"/>
    <property type="match status" value="1"/>
</dbReference>
<feature type="region of interest" description="Disordered" evidence="1">
    <location>
        <begin position="325"/>
        <end position="375"/>
    </location>
</feature>
<dbReference type="InterPro" id="IPR039537">
    <property type="entry name" value="Retrotran_Ty1/copia-like"/>
</dbReference>
<organism evidence="4">
    <name type="scientific">Tanacetum cinerariifolium</name>
    <name type="common">Dalmatian daisy</name>
    <name type="synonym">Chrysanthemum cinerariifolium</name>
    <dbReference type="NCBI Taxonomy" id="118510"/>
    <lineage>
        <taxon>Eukaryota</taxon>
        <taxon>Viridiplantae</taxon>
        <taxon>Streptophyta</taxon>
        <taxon>Embryophyta</taxon>
        <taxon>Tracheophyta</taxon>
        <taxon>Spermatophyta</taxon>
        <taxon>Magnoliopsida</taxon>
        <taxon>eudicotyledons</taxon>
        <taxon>Gunneridae</taxon>
        <taxon>Pentapetalae</taxon>
        <taxon>asterids</taxon>
        <taxon>campanulids</taxon>
        <taxon>Asterales</taxon>
        <taxon>Asteraceae</taxon>
        <taxon>Asteroideae</taxon>
        <taxon>Anthemideae</taxon>
        <taxon>Anthemidinae</taxon>
        <taxon>Tanacetum</taxon>
    </lineage>
</organism>
<dbReference type="EMBL" id="BKCJ010002394">
    <property type="protein sequence ID" value="GEU48255.1"/>
    <property type="molecule type" value="Genomic_DNA"/>
</dbReference>
<accession>A0A6L2KJQ8</accession>
<evidence type="ECO:0000256" key="2">
    <source>
        <dbReference type="SAM" id="SignalP"/>
    </source>
</evidence>
<gene>
    <name evidence="4" type="ORF">Tci_020233</name>
</gene>
<reference evidence="4" key="1">
    <citation type="journal article" date="2019" name="Sci. Rep.">
        <title>Draft genome of Tanacetum cinerariifolium, the natural source of mosquito coil.</title>
        <authorList>
            <person name="Yamashiro T."/>
            <person name="Shiraishi A."/>
            <person name="Satake H."/>
            <person name="Nakayama K."/>
        </authorList>
    </citation>
    <scope>NUCLEOTIDE SEQUENCE</scope>
</reference>
<dbReference type="PANTHER" id="PTHR42648">
    <property type="entry name" value="TRANSPOSASE, PUTATIVE-RELATED"/>
    <property type="match status" value="1"/>
</dbReference>
<keyword evidence="2" id="KW-0732">Signal</keyword>
<evidence type="ECO:0000313" key="4">
    <source>
        <dbReference type="EMBL" id="GEU48255.1"/>
    </source>
</evidence>
<evidence type="ECO:0000256" key="1">
    <source>
        <dbReference type="SAM" id="MobiDB-lite"/>
    </source>
</evidence>
<dbReference type="PANTHER" id="PTHR42648:SF18">
    <property type="entry name" value="RETROTRANSPOSON, UNCLASSIFIED-LIKE PROTEIN"/>
    <property type="match status" value="1"/>
</dbReference>
<feature type="compositionally biased region" description="Low complexity" evidence="1">
    <location>
        <begin position="355"/>
        <end position="375"/>
    </location>
</feature>
<proteinExistence type="predicted"/>
<protein>
    <submittedName>
        <fullName evidence="4">Retrovirus-related Pol polyprotein from transposon TNT 1-94</fullName>
    </submittedName>
</protein>
<sequence length="491" mass="54951">MLIFSRAPLFLWAEAIATTCFTQNRSIIHRRFNKTPYELINDRKPNILFLHVFGALCYPKNDREDIGKLGAKGDIGSFIGYFADSCAYRIYNQRTKKIMETMNVLFDELSAMAFVTPLFVKKMLCHNHGVSSKHRKGKKKVVDEQAAHDLLTLQTSKNKSPVDQFVFQWRTPMPTKASRPDESPSLDAELALTDSEIKSDDVVLRSVLEIKMKARLDQTLVYKMKARLDQTLENLKLASKDPVIPEEPASSTGTLSSLQNLEKELSFTDQFFVEKQQEEEPGKTAESEVSKAVDEIVTDALDWAMQAPLRARFNQLLSDLEEARQKKRKRCDVPRTPFGSPPPQSPPLPSPAGTSGASGNKAPSSSKSAASAPQSMAWTTSNIRYESAGLSETQKLSPTDSLIPDDSILDEQATALVSAYETPAENSLLAKTGDITNFLNRYYRQVNKTMLTPADLERKAYEVLKHSTQMSFTCSSRWRSVIRCSQTKLTG</sequence>
<name>A0A6L2KJQ8_TANCI</name>
<feature type="signal peptide" evidence="2">
    <location>
        <begin position="1"/>
        <end position="17"/>
    </location>
</feature>
<feature type="chain" id="PRO_5026835907" evidence="2">
    <location>
        <begin position="18"/>
        <end position="491"/>
    </location>
</feature>